<evidence type="ECO:0000256" key="4">
    <source>
        <dbReference type="ARBA" id="ARBA00022490"/>
    </source>
</evidence>
<dbReference type="SUPFAM" id="SSF55186">
    <property type="entry name" value="ThrRS/AlaRS common domain"/>
    <property type="match status" value="1"/>
</dbReference>
<dbReference type="InterPro" id="IPR051335">
    <property type="entry name" value="Alanyl-tRNA_Editing_Enzymes"/>
</dbReference>
<dbReference type="AlphaFoldDB" id="A0A9Q0RZ70"/>
<dbReference type="PANTHER" id="PTHR43462">
    <property type="entry name" value="ALANYL-TRNA EDITING PROTEIN"/>
    <property type="match status" value="1"/>
</dbReference>
<proteinExistence type="inferred from homology"/>
<evidence type="ECO:0000256" key="2">
    <source>
        <dbReference type="ARBA" id="ARBA00004496"/>
    </source>
</evidence>
<evidence type="ECO:0000259" key="9">
    <source>
        <dbReference type="PROSITE" id="PS50860"/>
    </source>
</evidence>
<accession>A0A9Q0RZ70</accession>
<keyword evidence="6" id="KW-0862">Zinc</keyword>
<dbReference type="Gene3D" id="2.40.30.130">
    <property type="match status" value="1"/>
</dbReference>
<dbReference type="PROSITE" id="PS50860">
    <property type="entry name" value="AA_TRNA_LIGASE_II_ALA"/>
    <property type="match status" value="1"/>
</dbReference>
<keyword evidence="4" id="KW-0963">Cytoplasm</keyword>
<dbReference type="PANTHER" id="PTHR43462:SF1">
    <property type="entry name" value="ALANYL-TRNA EDITING PROTEIN AARSD1"/>
    <property type="match status" value="1"/>
</dbReference>
<dbReference type="InterPro" id="IPR018165">
    <property type="entry name" value="Ala-tRNA-synth_IIc_core"/>
</dbReference>
<dbReference type="GO" id="GO:0005737">
    <property type="term" value="C:cytoplasm"/>
    <property type="evidence" value="ECO:0007669"/>
    <property type="project" value="UniProtKB-SubCell"/>
</dbReference>
<evidence type="ECO:0000256" key="8">
    <source>
        <dbReference type="ARBA" id="ARBA00053555"/>
    </source>
</evidence>
<dbReference type="Pfam" id="PF01411">
    <property type="entry name" value="tRNA-synt_2c"/>
    <property type="match status" value="1"/>
</dbReference>
<dbReference type="OrthoDB" id="288942at2759"/>
<dbReference type="GO" id="GO:0004813">
    <property type="term" value="F:alanine-tRNA ligase activity"/>
    <property type="evidence" value="ECO:0007669"/>
    <property type="project" value="InterPro"/>
</dbReference>
<dbReference type="GO" id="GO:0046872">
    <property type="term" value="F:metal ion binding"/>
    <property type="evidence" value="ECO:0007669"/>
    <property type="project" value="UniProtKB-KW"/>
</dbReference>
<keyword evidence="5" id="KW-0479">Metal-binding</keyword>
<comment type="function">
    <text evidence="8">Functions in trans to edit the amino acid moiety from incorrectly charged tRNA(Ala).</text>
</comment>
<evidence type="ECO:0000313" key="11">
    <source>
        <dbReference type="Proteomes" id="UP001151699"/>
    </source>
</evidence>
<evidence type="ECO:0000256" key="7">
    <source>
        <dbReference type="ARBA" id="ARBA00022917"/>
    </source>
</evidence>
<evidence type="ECO:0000256" key="5">
    <source>
        <dbReference type="ARBA" id="ARBA00022723"/>
    </source>
</evidence>
<dbReference type="InterPro" id="IPR009000">
    <property type="entry name" value="Transl_B-barrel_sf"/>
</dbReference>
<evidence type="ECO:0000313" key="10">
    <source>
        <dbReference type="EMBL" id="KAJ6637663.1"/>
    </source>
</evidence>
<dbReference type="FunFam" id="3.30.980.10:FF:000007">
    <property type="entry name" value="alanyl-tRNA editing protein Aarsd1"/>
    <property type="match status" value="1"/>
</dbReference>
<feature type="domain" description="Alanyl-transfer RNA synthetases family profile" evidence="9">
    <location>
        <begin position="1"/>
        <end position="233"/>
    </location>
</feature>
<comment type="similarity">
    <text evidence="3">Belongs to the class-II aminoacyl-tRNA synthetase family. Alax-L subfamily.</text>
</comment>
<gene>
    <name evidence="10" type="primary">Aarsd1</name>
    <name evidence="10" type="ORF">Bhyg_10394</name>
</gene>
<dbReference type="SUPFAM" id="SSF50447">
    <property type="entry name" value="Translation proteins"/>
    <property type="match status" value="1"/>
</dbReference>
<evidence type="ECO:0000256" key="1">
    <source>
        <dbReference type="ARBA" id="ARBA00001947"/>
    </source>
</evidence>
<organism evidence="10 11">
    <name type="scientific">Pseudolycoriella hygida</name>
    <dbReference type="NCBI Taxonomy" id="35572"/>
    <lineage>
        <taxon>Eukaryota</taxon>
        <taxon>Metazoa</taxon>
        <taxon>Ecdysozoa</taxon>
        <taxon>Arthropoda</taxon>
        <taxon>Hexapoda</taxon>
        <taxon>Insecta</taxon>
        <taxon>Pterygota</taxon>
        <taxon>Neoptera</taxon>
        <taxon>Endopterygota</taxon>
        <taxon>Diptera</taxon>
        <taxon>Nematocera</taxon>
        <taxon>Sciaroidea</taxon>
        <taxon>Sciaridae</taxon>
        <taxon>Pseudolycoriella</taxon>
    </lineage>
</organism>
<comment type="caution">
    <text evidence="10">The sequence shown here is derived from an EMBL/GenBank/DDBJ whole genome shotgun (WGS) entry which is preliminary data.</text>
</comment>
<comment type="cofactor">
    <cofactor evidence="1">
        <name>Zn(2+)</name>
        <dbReference type="ChEBI" id="CHEBI:29105"/>
    </cofactor>
</comment>
<dbReference type="FunFam" id="2.40.30.130:FF:000003">
    <property type="entry name" value="alanyl-tRNA editing protein Aarsd1"/>
    <property type="match status" value="1"/>
</dbReference>
<dbReference type="InterPro" id="IPR018163">
    <property type="entry name" value="Thr/Ala-tRNA-synth_IIc_edit"/>
</dbReference>
<dbReference type="GO" id="GO:0006419">
    <property type="term" value="P:alanyl-tRNA aminoacylation"/>
    <property type="evidence" value="ECO:0007669"/>
    <property type="project" value="InterPro"/>
</dbReference>
<evidence type="ECO:0000256" key="6">
    <source>
        <dbReference type="ARBA" id="ARBA00022833"/>
    </source>
</evidence>
<evidence type="ECO:0000256" key="3">
    <source>
        <dbReference type="ARBA" id="ARBA00008429"/>
    </source>
</evidence>
<sequence length="412" mass="46833">MVFKCQEDSYLQEFTTTVVECEPIELNAKLNDEGDSVKGYEVILEDTIIFPEGGGQPCDYGFLNGKRVFNVTRKGPNAIHYVESDDSFNIGDVVKQKIDWERRFDHMQQHSGQHLITAVFEQDFGYDTTTWNLGSESSFVELNTPQVTSEELQKAEQKINKYIASQTKVTVVRVKGDEKQIPPEVTRATRGLPKDHVGDIRVVTFDGIESNMCCGTHVKNLAELQVIKLLNVEKCKGKVLLHFVVGNRVLKKLAESFNREQELNLLLKCGPPTHIEIVQKMKDNLKSNQRAFAKVMKELAIHEADRLKQLPEPPKYFCLHRTDGIDSDFFSVFIRQLANKEMFLFLTSGDESSTKGQMLCQGKVDDVEKLGRILCDLLDGKGNGKNGRFQGKVNDLKKLDECRRVIKQHFDK</sequence>
<name>A0A9Q0RZ70_9DIPT</name>
<dbReference type="Pfam" id="PF07973">
    <property type="entry name" value="tRNA_SAD"/>
    <property type="match status" value="1"/>
</dbReference>
<dbReference type="InterPro" id="IPR018164">
    <property type="entry name" value="Ala-tRNA-synth_IIc_N"/>
</dbReference>
<reference evidence="10" key="1">
    <citation type="submission" date="2022-07" db="EMBL/GenBank/DDBJ databases">
        <authorList>
            <person name="Trinca V."/>
            <person name="Uliana J.V.C."/>
            <person name="Torres T.T."/>
            <person name="Ward R.J."/>
            <person name="Monesi N."/>
        </authorList>
    </citation>
    <scope>NUCLEOTIDE SEQUENCE</scope>
    <source>
        <strain evidence="10">HSMRA1968</strain>
        <tissue evidence="10">Whole embryos</tissue>
    </source>
</reference>
<dbReference type="InterPro" id="IPR012947">
    <property type="entry name" value="tRNA_SAD"/>
</dbReference>
<dbReference type="GO" id="GO:0002196">
    <property type="term" value="F:Ser-tRNA(Ala) deacylase activity"/>
    <property type="evidence" value="ECO:0007669"/>
    <property type="project" value="TreeGrafter"/>
</dbReference>
<protein>
    <submittedName>
        <fullName evidence="10">Alanyl-tRNA editing protein Aarsd1</fullName>
    </submittedName>
</protein>
<dbReference type="SMART" id="SM00863">
    <property type="entry name" value="tRNA_SAD"/>
    <property type="match status" value="1"/>
</dbReference>
<keyword evidence="7" id="KW-0648">Protein biosynthesis</keyword>
<dbReference type="Proteomes" id="UP001151699">
    <property type="component" value="Chromosome X"/>
</dbReference>
<dbReference type="GO" id="GO:0005524">
    <property type="term" value="F:ATP binding"/>
    <property type="evidence" value="ECO:0007669"/>
    <property type="project" value="InterPro"/>
</dbReference>
<comment type="subcellular location">
    <subcellularLocation>
        <location evidence="2">Cytoplasm</location>
    </subcellularLocation>
</comment>
<dbReference type="EMBL" id="WJQU01000003">
    <property type="protein sequence ID" value="KAJ6637663.1"/>
    <property type="molecule type" value="Genomic_DNA"/>
</dbReference>
<dbReference type="Gene3D" id="3.30.980.10">
    <property type="entry name" value="Threonyl-trna Synthetase, Chain A, domain 2"/>
    <property type="match status" value="1"/>
</dbReference>
<keyword evidence="11" id="KW-1185">Reference proteome</keyword>
<dbReference type="GO" id="GO:0003676">
    <property type="term" value="F:nucleic acid binding"/>
    <property type="evidence" value="ECO:0007669"/>
    <property type="project" value="InterPro"/>
</dbReference>